<comment type="subcellular location">
    <subcellularLocation>
        <location evidence="1">Endomembrane system</location>
    </subcellularLocation>
</comment>
<evidence type="ECO:0000256" key="2">
    <source>
        <dbReference type="ARBA" id="ARBA00006270"/>
    </source>
</evidence>
<dbReference type="EMBL" id="MPUH01002125">
    <property type="protein sequence ID" value="OMJ65459.1"/>
    <property type="molecule type" value="Genomic_DNA"/>
</dbReference>
<evidence type="ECO:0000256" key="5">
    <source>
        <dbReference type="ARBA" id="ARBA00023136"/>
    </source>
</evidence>
<dbReference type="SMART" id="SM00173">
    <property type="entry name" value="RAS"/>
    <property type="match status" value="1"/>
</dbReference>
<dbReference type="FunFam" id="3.40.50.300:FF:000586">
    <property type="entry name" value="Rab family GTPase"/>
    <property type="match status" value="1"/>
</dbReference>
<dbReference type="AlphaFoldDB" id="A0A1R2ALT3"/>
<accession>A0A1R2ALT3</accession>
<dbReference type="SMART" id="SM00176">
    <property type="entry name" value="RAN"/>
    <property type="match status" value="1"/>
</dbReference>
<keyword evidence="6" id="KW-0449">Lipoprotein</keyword>
<proteinExistence type="inferred from homology"/>
<evidence type="ECO:0000256" key="4">
    <source>
        <dbReference type="ARBA" id="ARBA00023134"/>
    </source>
</evidence>
<dbReference type="SMR" id="A0A1R2ALT3"/>
<dbReference type="SMART" id="SM00175">
    <property type="entry name" value="RAB"/>
    <property type="match status" value="1"/>
</dbReference>
<dbReference type="CDD" id="cd00154">
    <property type="entry name" value="Rab"/>
    <property type="match status" value="1"/>
</dbReference>
<dbReference type="SMART" id="SM00177">
    <property type="entry name" value="ARF"/>
    <property type="match status" value="1"/>
</dbReference>
<dbReference type="NCBIfam" id="TIGR00231">
    <property type="entry name" value="small_GTP"/>
    <property type="match status" value="1"/>
</dbReference>
<evidence type="ECO:0000256" key="3">
    <source>
        <dbReference type="ARBA" id="ARBA00022741"/>
    </source>
</evidence>
<keyword evidence="5" id="KW-0472">Membrane</keyword>
<dbReference type="InterPro" id="IPR050305">
    <property type="entry name" value="Small_GTPase_Rab"/>
</dbReference>
<dbReference type="InterPro" id="IPR001806">
    <property type="entry name" value="Small_GTPase"/>
</dbReference>
<dbReference type="GO" id="GO:0005525">
    <property type="term" value="F:GTP binding"/>
    <property type="evidence" value="ECO:0007669"/>
    <property type="project" value="UniProtKB-KW"/>
</dbReference>
<dbReference type="GO" id="GO:0012505">
    <property type="term" value="C:endomembrane system"/>
    <property type="evidence" value="ECO:0007669"/>
    <property type="project" value="UniProtKB-SubCell"/>
</dbReference>
<dbReference type="Gene3D" id="3.40.50.300">
    <property type="entry name" value="P-loop containing nucleotide triphosphate hydrolases"/>
    <property type="match status" value="1"/>
</dbReference>
<dbReference type="InterPro" id="IPR005225">
    <property type="entry name" value="Small_GTP-bd"/>
</dbReference>
<dbReference type="InterPro" id="IPR027417">
    <property type="entry name" value="P-loop_NTPase"/>
</dbReference>
<dbReference type="PROSITE" id="PS51421">
    <property type="entry name" value="RAS"/>
    <property type="match status" value="1"/>
</dbReference>
<name>A0A1R2ALT3_9CILI</name>
<comment type="similarity">
    <text evidence="2">Belongs to the small GTPase superfamily. Rab family.</text>
</comment>
<comment type="caution">
    <text evidence="7">The sequence shown here is derived from an EMBL/GenBank/DDBJ whole genome shotgun (WGS) entry which is preliminary data.</text>
</comment>
<dbReference type="PROSITE" id="PS51419">
    <property type="entry name" value="RAB"/>
    <property type="match status" value="1"/>
</dbReference>
<organism evidence="7 8">
    <name type="scientific">Stentor coeruleus</name>
    <dbReference type="NCBI Taxonomy" id="5963"/>
    <lineage>
        <taxon>Eukaryota</taxon>
        <taxon>Sar</taxon>
        <taxon>Alveolata</taxon>
        <taxon>Ciliophora</taxon>
        <taxon>Postciliodesmatophora</taxon>
        <taxon>Heterotrichea</taxon>
        <taxon>Heterotrichida</taxon>
        <taxon>Stentoridae</taxon>
        <taxon>Stentor</taxon>
    </lineage>
</organism>
<dbReference type="PRINTS" id="PR00449">
    <property type="entry name" value="RASTRNSFRMNG"/>
</dbReference>
<gene>
    <name evidence="7" type="ORF">SteCoe_38174</name>
</gene>
<evidence type="ECO:0000313" key="8">
    <source>
        <dbReference type="Proteomes" id="UP000187209"/>
    </source>
</evidence>
<dbReference type="Pfam" id="PF00071">
    <property type="entry name" value="Ras"/>
    <property type="match status" value="1"/>
</dbReference>
<evidence type="ECO:0000313" key="7">
    <source>
        <dbReference type="EMBL" id="OMJ65459.1"/>
    </source>
</evidence>
<dbReference type="Proteomes" id="UP000187209">
    <property type="component" value="Unassembled WGS sequence"/>
</dbReference>
<dbReference type="SUPFAM" id="SSF52540">
    <property type="entry name" value="P-loop containing nucleoside triphosphate hydrolases"/>
    <property type="match status" value="1"/>
</dbReference>
<keyword evidence="3" id="KW-0547">Nucleotide-binding</keyword>
<dbReference type="SMART" id="SM00174">
    <property type="entry name" value="RHO"/>
    <property type="match status" value="1"/>
</dbReference>
<reference evidence="7 8" key="1">
    <citation type="submission" date="2016-11" db="EMBL/GenBank/DDBJ databases">
        <title>The macronuclear genome of Stentor coeruleus: a giant cell with tiny introns.</title>
        <authorList>
            <person name="Slabodnick M."/>
            <person name="Ruby J.G."/>
            <person name="Reiff S.B."/>
            <person name="Swart E.C."/>
            <person name="Gosai S."/>
            <person name="Prabakaran S."/>
            <person name="Witkowska E."/>
            <person name="Larue G.E."/>
            <person name="Fisher S."/>
            <person name="Freeman R.M."/>
            <person name="Gunawardena J."/>
            <person name="Chu W."/>
            <person name="Stover N.A."/>
            <person name="Gregory B.D."/>
            <person name="Nowacki M."/>
            <person name="Derisi J."/>
            <person name="Roy S.W."/>
            <person name="Marshall W.F."/>
            <person name="Sood P."/>
        </authorList>
    </citation>
    <scope>NUCLEOTIDE SEQUENCE [LARGE SCALE GENOMIC DNA]</scope>
    <source>
        <strain evidence="7">WM001</strain>
    </source>
</reference>
<protein>
    <submittedName>
        <fullName evidence="7">Uncharacterized protein</fullName>
    </submittedName>
</protein>
<keyword evidence="4" id="KW-0342">GTP-binding</keyword>
<dbReference type="OrthoDB" id="9989112at2759"/>
<evidence type="ECO:0000256" key="1">
    <source>
        <dbReference type="ARBA" id="ARBA00004308"/>
    </source>
</evidence>
<keyword evidence="8" id="KW-1185">Reference proteome</keyword>
<evidence type="ECO:0000256" key="6">
    <source>
        <dbReference type="ARBA" id="ARBA00023288"/>
    </source>
</evidence>
<sequence>MEKDIFGKFQEYDYLIKVVLIGDAAVGKSSLLLKYIDGTFDDTYVCTIGVDFKIKSLILDTKRIKLQVWDTAGQERFKPITKCYFRGSHGCVVLFDITNKQSYNNVRLWIKDYQENNTVDSAENIVIIGNKADKEDDRQVTVEEGLFLAESVNASYLETSAKSGEGVGEAFESIAKVVLRNMKHEFLRSKSKDYSLTSKPLESDSEPIKKTCCFR</sequence>
<dbReference type="GO" id="GO:0003924">
    <property type="term" value="F:GTPase activity"/>
    <property type="evidence" value="ECO:0007669"/>
    <property type="project" value="InterPro"/>
</dbReference>
<dbReference type="PROSITE" id="PS51420">
    <property type="entry name" value="RHO"/>
    <property type="match status" value="1"/>
</dbReference>
<dbReference type="PANTHER" id="PTHR47980">
    <property type="entry name" value="LD44762P"/>
    <property type="match status" value="1"/>
</dbReference>